<sequence length="213" mass="22740">MSVAAIILLVLALAAPPLAAAAAAAATDAVDDDGGGHRPPIHLCGGAVQGRFARNSSYEANLRHVAATLPAMVANGSSPSNRSSCVGILAGGRPDQISASAFCCNSSAPAYSDCGACVAMAFRYARWLCGYSRRAMVDLGACRVGYHDVERMEREMRAVSAVRHTSSWWKIVSIYDFPMMVVVEVIGMACVMFIFLQEWGDGRRRRAQANRLP</sequence>
<evidence type="ECO:0000313" key="6">
    <source>
        <dbReference type="EnsemblPlants" id="OGLUM07G16950.1"/>
    </source>
</evidence>
<keyword evidence="7" id="KW-1185">Reference proteome</keyword>
<organism evidence="6">
    <name type="scientific">Oryza glumipatula</name>
    <dbReference type="NCBI Taxonomy" id="40148"/>
    <lineage>
        <taxon>Eukaryota</taxon>
        <taxon>Viridiplantae</taxon>
        <taxon>Streptophyta</taxon>
        <taxon>Embryophyta</taxon>
        <taxon>Tracheophyta</taxon>
        <taxon>Spermatophyta</taxon>
        <taxon>Magnoliopsida</taxon>
        <taxon>Liliopsida</taxon>
        <taxon>Poales</taxon>
        <taxon>Poaceae</taxon>
        <taxon>BOP clade</taxon>
        <taxon>Oryzoideae</taxon>
        <taxon>Oryzeae</taxon>
        <taxon>Oryzinae</taxon>
        <taxon>Oryza</taxon>
    </lineage>
</organism>
<keyword evidence="2" id="KW-0677">Repeat</keyword>
<dbReference type="eggNOG" id="ENOG502R3SN">
    <property type="taxonomic scope" value="Eukaryota"/>
</dbReference>
<dbReference type="PANTHER" id="PTHR32099">
    <property type="entry name" value="CYSTEINE-RICH REPEAT SECRETORY PROTEIN"/>
    <property type="match status" value="1"/>
</dbReference>
<keyword evidence="3" id="KW-0472">Membrane</keyword>
<dbReference type="Gene3D" id="3.30.430.20">
    <property type="entry name" value="Gnk2 domain, C-X8-C-X2-C motif"/>
    <property type="match status" value="1"/>
</dbReference>
<dbReference type="CDD" id="cd23509">
    <property type="entry name" value="Gnk2-like"/>
    <property type="match status" value="1"/>
</dbReference>
<dbReference type="STRING" id="40148.A0A0E0AKX1"/>
<dbReference type="InterPro" id="IPR038408">
    <property type="entry name" value="GNK2_sf"/>
</dbReference>
<dbReference type="HOGENOM" id="CLU_100400_2_0_1"/>
<keyword evidence="3" id="KW-0812">Transmembrane</keyword>
<evidence type="ECO:0000256" key="2">
    <source>
        <dbReference type="ARBA" id="ARBA00022737"/>
    </source>
</evidence>
<reference evidence="6" key="1">
    <citation type="submission" date="2015-04" db="UniProtKB">
        <authorList>
            <consortium name="EnsemblPlants"/>
        </authorList>
    </citation>
    <scope>IDENTIFICATION</scope>
</reference>
<dbReference type="AlphaFoldDB" id="A0A0E0AKX1"/>
<feature type="transmembrane region" description="Helical" evidence="3">
    <location>
        <begin position="177"/>
        <end position="196"/>
    </location>
</feature>
<keyword evidence="1 4" id="KW-0732">Signal</keyword>
<dbReference type="Gramene" id="OGLUM07G16950.1">
    <property type="protein sequence ID" value="OGLUM07G16950.1"/>
    <property type="gene ID" value="OGLUM07G16950"/>
</dbReference>
<accession>A0A0E0AKX1</accession>
<dbReference type="EnsemblPlants" id="OGLUM07G16950.1">
    <property type="protein sequence ID" value="OGLUM07G16950.1"/>
    <property type="gene ID" value="OGLUM07G16950"/>
</dbReference>
<name>A0A0E0AKX1_9ORYZ</name>
<proteinExistence type="predicted"/>
<feature type="domain" description="Gnk2-homologous" evidence="5">
    <location>
        <begin position="40"/>
        <end position="151"/>
    </location>
</feature>
<evidence type="ECO:0000256" key="3">
    <source>
        <dbReference type="SAM" id="Phobius"/>
    </source>
</evidence>
<evidence type="ECO:0000313" key="7">
    <source>
        <dbReference type="Proteomes" id="UP000026961"/>
    </source>
</evidence>
<evidence type="ECO:0000256" key="4">
    <source>
        <dbReference type="SAM" id="SignalP"/>
    </source>
</evidence>
<dbReference type="InterPro" id="IPR002902">
    <property type="entry name" value="GNK2"/>
</dbReference>
<dbReference type="PROSITE" id="PS51473">
    <property type="entry name" value="GNK2"/>
    <property type="match status" value="1"/>
</dbReference>
<evidence type="ECO:0000259" key="5">
    <source>
        <dbReference type="PROSITE" id="PS51473"/>
    </source>
</evidence>
<keyword evidence="3" id="KW-1133">Transmembrane helix</keyword>
<evidence type="ECO:0000256" key="1">
    <source>
        <dbReference type="ARBA" id="ARBA00022729"/>
    </source>
</evidence>
<dbReference type="PANTHER" id="PTHR32099:SF43">
    <property type="entry name" value="GNK2-HOMOLOGOUS DOMAIN-CONTAINING PROTEIN"/>
    <property type="match status" value="1"/>
</dbReference>
<dbReference type="Proteomes" id="UP000026961">
    <property type="component" value="Chromosome 7"/>
</dbReference>
<reference evidence="6" key="2">
    <citation type="submission" date="2018-05" db="EMBL/GenBank/DDBJ databases">
        <title>OgluRS3 (Oryza glumaepatula Reference Sequence Version 3).</title>
        <authorList>
            <person name="Zhang J."/>
            <person name="Kudrna D."/>
            <person name="Lee S."/>
            <person name="Talag J."/>
            <person name="Welchert J."/>
            <person name="Wing R.A."/>
        </authorList>
    </citation>
    <scope>NUCLEOTIDE SEQUENCE [LARGE SCALE GENOMIC DNA]</scope>
</reference>
<feature type="signal peptide" evidence="4">
    <location>
        <begin position="1"/>
        <end position="21"/>
    </location>
</feature>
<dbReference type="Pfam" id="PF01657">
    <property type="entry name" value="Stress-antifung"/>
    <property type="match status" value="1"/>
</dbReference>
<feature type="chain" id="PRO_5002353720" description="Gnk2-homologous domain-containing protein" evidence="4">
    <location>
        <begin position="22"/>
        <end position="213"/>
    </location>
</feature>
<protein>
    <recommendedName>
        <fullName evidence="5">Gnk2-homologous domain-containing protein</fullName>
    </recommendedName>
</protein>